<proteinExistence type="predicted"/>
<protein>
    <submittedName>
        <fullName evidence="1">Uncharacterized protein</fullName>
    </submittedName>
</protein>
<gene>
    <name evidence="1" type="ORF">LCGC14_1706310</name>
</gene>
<name>A0A0F9HGZ8_9ZZZZ</name>
<reference evidence="1" key="1">
    <citation type="journal article" date="2015" name="Nature">
        <title>Complex archaea that bridge the gap between prokaryotes and eukaryotes.</title>
        <authorList>
            <person name="Spang A."/>
            <person name="Saw J.H."/>
            <person name="Jorgensen S.L."/>
            <person name="Zaremba-Niedzwiedzka K."/>
            <person name="Martijn J."/>
            <person name="Lind A.E."/>
            <person name="van Eijk R."/>
            <person name="Schleper C."/>
            <person name="Guy L."/>
            <person name="Ettema T.J."/>
        </authorList>
    </citation>
    <scope>NUCLEOTIDE SEQUENCE</scope>
</reference>
<evidence type="ECO:0000313" key="1">
    <source>
        <dbReference type="EMBL" id="KKM14417.1"/>
    </source>
</evidence>
<organism evidence="1">
    <name type="scientific">marine sediment metagenome</name>
    <dbReference type="NCBI Taxonomy" id="412755"/>
    <lineage>
        <taxon>unclassified sequences</taxon>
        <taxon>metagenomes</taxon>
        <taxon>ecological metagenomes</taxon>
    </lineage>
</organism>
<dbReference type="EMBL" id="LAZR01015149">
    <property type="protein sequence ID" value="KKM14417.1"/>
    <property type="molecule type" value="Genomic_DNA"/>
</dbReference>
<dbReference type="AlphaFoldDB" id="A0A0F9HGZ8"/>
<feature type="non-terminal residue" evidence="1">
    <location>
        <position position="1"/>
    </location>
</feature>
<sequence>LVKLELTDLNKSSVYIGSKLNVCAKFTFEEDTDLLWTGIILITNPPCAKELQVVKEEIFSKGRFEAGNYIREKSLLIKSNFVPTIRNRDLIYVLKLILRQPNPINPEKDLIINKSQDIEILPRNSGQLVKKSNPISFSISGLSTLLTKDIFKPGETIKISFTSEELKFIEVRLLQHSNLVCYCEADGKNCRRVEELPPAIAGDAKTKDIEKGYLFLKVPEIAEPSHNYLWSPSEKEQFGFRYGAYTKWTLSIIGKKKPEYGLEQIKFDVPITITTGRISERKRGIDLFAEGTSGASSLFDGISKFQKIYKVLSIDSDVEKYILRIKNISNKDLEGVTVKVTGLQEGIFETAPNLTGFSLWKKDEEKEIVYETKQNITALISILEDNSQKRIKVQSPISTGLF</sequence>
<comment type="caution">
    <text evidence="1">The sequence shown here is derived from an EMBL/GenBank/DDBJ whole genome shotgun (WGS) entry which is preliminary data.</text>
</comment>
<accession>A0A0F9HGZ8</accession>